<dbReference type="VEuPathDB" id="FungiDB:BCV72DRAFT_323361"/>
<sequence>LSFNLDFRIVIKDINTEALDILTGELARESVIAPHKVYFNFLKSALTTKAHLNAALKRLPYVSSSAIKLFIFPFVQTMGLACNVYGVNIIDKKVYTMACLMR</sequence>
<organism evidence="1">
    <name type="scientific">Rhizopus microsporus var. microsporus</name>
    <dbReference type="NCBI Taxonomy" id="86635"/>
    <lineage>
        <taxon>Eukaryota</taxon>
        <taxon>Fungi</taxon>
        <taxon>Fungi incertae sedis</taxon>
        <taxon>Mucoromycota</taxon>
        <taxon>Mucoromycotina</taxon>
        <taxon>Mucoromycetes</taxon>
        <taxon>Mucorales</taxon>
        <taxon>Mucorineae</taxon>
        <taxon>Rhizopodaceae</taxon>
        <taxon>Rhizopus</taxon>
    </lineage>
</organism>
<proteinExistence type="predicted"/>
<dbReference type="AlphaFoldDB" id="A0A1X0QMR8"/>
<evidence type="ECO:0000313" key="1">
    <source>
        <dbReference type="EMBL" id="ORE01048.1"/>
    </source>
</evidence>
<dbReference type="Proteomes" id="UP000242414">
    <property type="component" value="Unassembled WGS sequence"/>
</dbReference>
<dbReference type="OrthoDB" id="2251269at2759"/>
<name>A0A1X0QMR8_RHIZD</name>
<gene>
    <name evidence="1" type="ORF">BCV72DRAFT_323361</name>
</gene>
<accession>A0A1X0QMR8</accession>
<reference evidence="1" key="1">
    <citation type="journal article" date="2016" name="Proc. Natl. Acad. Sci. U.S.A.">
        <title>Lipid metabolic changes in an early divergent fungus govern the establishment of a mutualistic symbiosis with endobacteria.</title>
        <authorList>
            <person name="Lastovetsky O.A."/>
            <person name="Gaspar M.L."/>
            <person name="Mondo S.J."/>
            <person name="LaButti K.M."/>
            <person name="Sandor L."/>
            <person name="Grigoriev I.V."/>
            <person name="Henry S.A."/>
            <person name="Pawlowska T.E."/>
        </authorList>
    </citation>
    <scope>NUCLEOTIDE SEQUENCE [LARGE SCALE GENOMIC DNA]</scope>
    <source>
        <strain evidence="1">ATCC 52814</strain>
    </source>
</reference>
<dbReference type="EMBL" id="KV922193">
    <property type="protein sequence ID" value="ORE01048.1"/>
    <property type="molecule type" value="Genomic_DNA"/>
</dbReference>
<feature type="non-terminal residue" evidence="1">
    <location>
        <position position="1"/>
    </location>
</feature>
<protein>
    <submittedName>
        <fullName evidence="1">Uncharacterized protein</fullName>
    </submittedName>
</protein>